<dbReference type="EMBL" id="JANPWB010000015">
    <property type="protein sequence ID" value="KAJ1087602.1"/>
    <property type="molecule type" value="Genomic_DNA"/>
</dbReference>
<protein>
    <submittedName>
        <fullName evidence="1">Uncharacterized protein</fullName>
    </submittedName>
</protein>
<organism evidence="1 2">
    <name type="scientific">Pleurodeles waltl</name>
    <name type="common">Iberian ribbed newt</name>
    <dbReference type="NCBI Taxonomy" id="8319"/>
    <lineage>
        <taxon>Eukaryota</taxon>
        <taxon>Metazoa</taxon>
        <taxon>Chordata</taxon>
        <taxon>Craniata</taxon>
        <taxon>Vertebrata</taxon>
        <taxon>Euteleostomi</taxon>
        <taxon>Amphibia</taxon>
        <taxon>Batrachia</taxon>
        <taxon>Caudata</taxon>
        <taxon>Salamandroidea</taxon>
        <taxon>Salamandridae</taxon>
        <taxon>Pleurodelinae</taxon>
        <taxon>Pleurodeles</taxon>
    </lineage>
</organism>
<name>A0AAV7LB32_PLEWA</name>
<sequence length="100" mass="9857">MKVCPGSGGGGEDWWPPWAGGAAATWLPGAWWRVGQGSRLLGSHGWWASGPEVIGAGGSASGTLLLASSSLGLTGTYSAEPAEHVARIGGGGIGEADGRA</sequence>
<keyword evidence="2" id="KW-1185">Reference proteome</keyword>
<comment type="caution">
    <text evidence="1">The sequence shown here is derived from an EMBL/GenBank/DDBJ whole genome shotgun (WGS) entry which is preliminary data.</text>
</comment>
<evidence type="ECO:0000313" key="1">
    <source>
        <dbReference type="EMBL" id="KAJ1087602.1"/>
    </source>
</evidence>
<proteinExistence type="predicted"/>
<evidence type="ECO:0000313" key="2">
    <source>
        <dbReference type="Proteomes" id="UP001066276"/>
    </source>
</evidence>
<reference evidence="1" key="1">
    <citation type="journal article" date="2022" name="bioRxiv">
        <title>Sequencing and chromosome-scale assembly of the giantPleurodeles waltlgenome.</title>
        <authorList>
            <person name="Brown T."/>
            <person name="Elewa A."/>
            <person name="Iarovenko S."/>
            <person name="Subramanian E."/>
            <person name="Araus A.J."/>
            <person name="Petzold A."/>
            <person name="Susuki M."/>
            <person name="Suzuki K.-i.T."/>
            <person name="Hayashi T."/>
            <person name="Toyoda A."/>
            <person name="Oliveira C."/>
            <person name="Osipova E."/>
            <person name="Leigh N.D."/>
            <person name="Simon A."/>
            <person name="Yun M.H."/>
        </authorList>
    </citation>
    <scope>NUCLEOTIDE SEQUENCE</scope>
    <source>
        <strain evidence="1">20211129_DDA</strain>
        <tissue evidence="1">Liver</tissue>
    </source>
</reference>
<accession>A0AAV7LB32</accession>
<gene>
    <name evidence="1" type="ORF">NDU88_000769</name>
</gene>
<dbReference type="Proteomes" id="UP001066276">
    <property type="component" value="Chromosome 11"/>
</dbReference>
<dbReference type="AlphaFoldDB" id="A0AAV7LB32"/>